<dbReference type="WBParaSite" id="ES5_v2.g10731.t1">
    <property type="protein sequence ID" value="ES5_v2.g10731.t1"/>
    <property type="gene ID" value="ES5_v2.g10731"/>
</dbReference>
<name>A0AC34F1B1_9BILA</name>
<evidence type="ECO:0000313" key="1">
    <source>
        <dbReference type="Proteomes" id="UP000887579"/>
    </source>
</evidence>
<evidence type="ECO:0000313" key="2">
    <source>
        <dbReference type="WBParaSite" id="ES5_v2.g10731.t1"/>
    </source>
</evidence>
<organism evidence="1 2">
    <name type="scientific">Panagrolaimus sp. ES5</name>
    <dbReference type="NCBI Taxonomy" id="591445"/>
    <lineage>
        <taxon>Eukaryota</taxon>
        <taxon>Metazoa</taxon>
        <taxon>Ecdysozoa</taxon>
        <taxon>Nematoda</taxon>
        <taxon>Chromadorea</taxon>
        <taxon>Rhabditida</taxon>
        <taxon>Tylenchina</taxon>
        <taxon>Panagrolaimomorpha</taxon>
        <taxon>Panagrolaimoidea</taxon>
        <taxon>Panagrolaimidae</taxon>
        <taxon>Panagrolaimus</taxon>
    </lineage>
</organism>
<dbReference type="Proteomes" id="UP000887579">
    <property type="component" value="Unplaced"/>
</dbReference>
<accession>A0AC34F1B1</accession>
<sequence>MDWKSSYSPEKAREYLSQFKGGKVIMEKDEKLGIAKVLIAHEEKKNAFTGKMMVDLEQVVSELEKWETGRLAIVEGAHGNFCSGGDLSFVAQISTPEDGYCMNTFMGGTLRRLRRLPIVTIANGQGVCLGGAAELFLSCDVRAVQHGAKIGFVQARLGVAPGWSGASRIVETLGRSKAIEVLATSAIFSAEEAIENGLASFLYKETEEFEKYITKYTKNSVSAMRACKQMIENAGQVFTAEEKHKAERDIFIQVWGGPDNHEALKKNLKHI</sequence>
<proteinExistence type="predicted"/>
<protein>
    <submittedName>
        <fullName evidence="2">Enoyl-CoA hydratase/isomerase family protein</fullName>
    </submittedName>
</protein>
<reference evidence="2" key="1">
    <citation type="submission" date="2022-11" db="UniProtKB">
        <authorList>
            <consortium name="WormBaseParasite"/>
        </authorList>
    </citation>
    <scope>IDENTIFICATION</scope>
</reference>